<dbReference type="CDD" id="cd04164">
    <property type="entry name" value="trmE"/>
    <property type="match status" value="1"/>
</dbReference>
<proteinExistence type="inferred from homology"/>
<feature type="binding site" evidence="10">
    <location>
        <position position="227"/>
    </location>
    <ligand>
        <name>K(+)</name>
        <dbReference type="ChEBI" id="CHEBI:29103"/>
    </ligand>
</feature>
<dbReference type="GO" id="GO:0002098">
    <property type="term" value="P:tRNA wobble uridine modification"/>
    <property type="evidence" value="ECO:0007669"/>
    <property type="project" value="TreeGrafter"/>
</dbReference>
<evidence type="ECO:0000256" key="4">
    <source>
        <dbReference type="ARBA" id="ARBA00022723"/>
    </source>
</evidence>
<evidence type="ECO:0000256" key="2">
    <source>
        <dbReference type="ARBA" id="ARBA00022490"/>
    </source>
</evidence>
<dbReference type="InterPro" id="IPR027266">
    <property type="entry name" value="TrmE/GcvT-like"/>
</dbReference>
<dbReference type="PRINTS" id="PR00449">
    <property type="entry name" value="RASTRNSFRMNG"/>
</dbReference>
<feature type="binding site" evidence="10">
    <location>
        <begin position="246"/>
        <end position="252"/>
    </location>
    <ligand>
        <name>GTP</name>
        <dbReference type="ChEBI" id="CHEBI:37565"/>
    </ligand>
</feature>
<keyword evidence="9 10" id="KW-0342">GTP-binding</keyword>
<comment type="similarity">
    <text evidence="1 10 11">Belongs to the TRAFAC class TrmE-Era-EngA-EngB-Septin-like GTPase superfamily. TrmE GTPase family.</text>
</comment>
<feature type="binding site" evidence="10">
    <location>
        <position position="246"/>
    </location>
    <ligand>
        <name>K(+)</name>
        <dbReference type="ChEBI" id="CHEBI:29103"/>
    </ligand>
</feature>
<feature type="binding site" evidence="10">
    <location>
        <position position="248"/>
    </location>
    <ligand>
        <name>K(+)</name>
        <dbReference type="ChEBI" id="CHEBI:29103"/>
    </ligand>
</feature>
<sequence length="463" mass="49290">MSAPSPTIAAIATAPGRGGVGVVRISGKNLLPLAQQISGGKTPKPRVALYTDFLDSDGQPIDNGLLLYFAAPASFTGEDVIELQGHGGPVVMDMLLQRCLQLGARMAEPGEFTKRAFLNNKLDLAQAESVADLIDASSRSAARMALRSLKGAFSQHIHALVDELITLRMLVEATLDFPEEDIDFLEAADARGKLAELQGRLKTVLASAEQGAILREGMNVVLVGAPNVGKSSLLNALAGDDIAIVTDIAGTTRDTVREQITLDGVPVHIIDTAGLRETDDVVEKIGIERSHKAVKEADVALILIDPREGINAKTQTILDSLPDTLKRIEIHNKTDLTGESAGMFGRNSQSSFSDGLDMQSGADTLIKLSAKTGEGLDLLKQALLKEIGWQGESESLFLARSRHLTALSAAEAELENAALCGNNQIELLAEHLRLAQTACNEITGEFTADDLLGVIFSRFCIGK</sequence>
<feature type="binding site" evidence="10">
    <location>
        <position position="463"/>
    </location>
    <ligand>
        <name>(6S)-5-formyl-5,6,7,8-tetrahydrofolate</name>
        <dbReference type="ChEBI" id="CHEBI:57457"/>
    </ligand>
</feature>
<protein>
    <recommendedName>
        <fullName evidence="10">tRNA modification GTPase MnmE</fullName>
        <ecNumber evidence="10">3.6.-.-</ecNumber>
    </recommendedName>
</protein>
<feature type="binding site" evidence="10">
    <location>
        <position position="252"/>
    </location>
    <ligand>
        <name>Mg(2+)</name>
        <dbReference type="ChEBI" id="CHEBI:18420"/>
    </ligand>
</feature>
<keyword evidence="3 10" id="KW-0819">tRNA processing</keyword>
<dbReference type="Gene3D" id="3.40.50.300">
    <property type="entry name" value="P-loop containing nucleotide triphosphate hydrolases"/>
    <property type="match status" value="1"/>
</dbReference>
<dbReference type="PANTHER" id="PTHR42714">
    <property type="entry name" value="TRNA MODIFICATION GTPASE GTPBP3"/>
    <property type="match status" value="1"/>
</dbReference>
<evidence type="ECO:0000256" key="1">
    <source>
        <dbReference type="ARBA" id="ARBA00011043"/>
    </source>
</evidence>
<dbReference type="Pfam" id="PF12631">
    <property type="entry name" value="MnmE_helical"/>
    <property type="match status" value="1"/>
</dbReference>
<comment type="caution">
    <text evidence="10">Lacks conserved residue(s) required for the propagation of feature annotation.</text>
</comment>
<feature type="binding site" evidence="10">
    <location>
        <position position="121"/>
    </location>
    <ligand>
        <name>(6S)-5-formyl-5,6,7,8-tetrahydrofolate</name>
        <dbReference type="ChEBI" id="CHEBI:57457"/>
    </ligand>
</feature>
<dbReference type="Pfam" id="PF10396">
    <property type="entry name" value="TrmE_N"/>
    <property type="match status" value="1"/>
</dbReference>
<dbReference type="NCBIfam" id="TIGR00231">
    <property type="entry name" value="small_GTP"/>
    <property type="match status" value="1"/>
</dbReference>
<feature type="binding site" evidence="10">
    <location>
        <begin position="227"/>
        <end position="232"/>
    </location>
    <ligand>
        <name>GTP</name>
        <dbReference type="ChEBI" id="CHEBI:37565"/>
    </ligand>
</feature>
<dbReference type="InterPro" id="IPR027368">
    <property type="entry name" value="MnmE_dom2"/>
</dbReference>
<dbReference type="PROSITE" id="PS51709">
    <property type="entry name" value="G_TRME"/>
    <property type="match status" value="1"/>
</dbReference>
<dbReference type="AlphaFoldDB" id="A0A378WRG2"/>
<dbReference type="GO" id="GO:0003924">
    <property type="term" value="F:GTPase activity"/>
    <property type="evidence" value="ECO:0007669"/>
    <property type="project" value="UniProtKB-UniRule"/>
</dbReference>
<keyword evidence="5 10" id="KW-0547">Nucleotide-binding</keyword>
<feature type="binding site" evidence="10">
    <location>
        <position position="231"/>
    </location>
    <ligand>
        <name>Mg(2+)</name>
        <dbReference type="ChEBI" id="CHEBI:18420"/>
    </ligand>
</feature>
<comment type="subunit">
    <text evidence="10">Homodimer. Heterotetramer of two MnmE and two MnmG subunits.</text>
</comment>
<feature type="binding site" evidence="10">
    <location>
        <position position="251"/>
    </location>
    <ligand>
        <name>K(+)</name>
        <dbReference type="ChEBI" id="CHEBI:29103"/>
    </ligand>
</feature>
<evidence type="ECO:0000256" key="3">
    <source>
        <dbReference type="ARBA" id="ARBA00022694"/>
    </source>
</evidence>
<comment type="cofactor">
    <cofactor evidence="10">
        <name>K(+)</name>
        <dbReference type="ChEBI" id="CHEBI:29103"/>
    </cofactor>
    <text evidence="10">Binds 1 potassium ion per subunit.</text>
</comment>
<accession>A0A378WRG2</accession>
<evidence type="ECO:0000256" key="6">
    <source>
        <dbReference type="ARBA" id="ARBA00022801"/>
    </source>
</evidence>
<dbReference type="InterPro" id="IPR018948">
    <property type="entry name" value="GTP-bd_TrmE_N"/>
</dbReference>
<dbReference type="Proteomes" id="UP000254055">
    <property type="component" value="Unassembled WGS sequence"/>
</dbReference>
<feature type="domain" description="TrmE-type G" evidence="12">
    <location>
        <begin position="217"/>
        <end position="388"/>
    </location>
</feature>
<gene>
    <name evidence="10 13" type="primary">trmE</name>
    <name evidence="10" type="synonym">mnmE</name>
    <name evidence="13" type="ORF">NCTC12229_01314</name>
</gene>
<evidence type="ECO:0000256" key="7">
    <source>
        <dbReference type="ARBA" id="ARBA00022842"/>
    </source>
</evidence>
<evidence type="ECO:0000256" key="10">
    <source>
        <dbReference type="HAMAP-Rule" id="MF_00379"/>
    </source>
</evidence>
<reference evidence="13 14" key="1">
    <citation type="submission" date="2018-06" db="EMBL/GenBank/DDBJ databases">
        <authorList>
            <consortium name="Pathogen Informatics"/>
            <person name="Doyle S."/>
        </authorList>
    </citation>
    <scope>NUCLEOTIDE SEQUENCE [LARGE SCALE GENOMIC DNA]</scope>
    <source>
        <strain evidence="13 14">NCTC12229</strain>
    </source>
</reference>
<keyword evidence="4 10" id="KW-0479">Metal-binding</keyword>
<dbReference type="CDD" id="cd14858">
    <property type="entry name" value="TrmE_N"/>
    <property type="match status" value="1"/>
</dbReference>
<comment type="function">
    <text evidence="10">Exhibits a very high intrinsic GTPase hydrolysis rate. Involved in the addition of a carboxymethylaminomethyl (cmnm) group at the wobble position (U34) of certain tRNAs, forming tRNA-cmnm(5)s(2)U34.</text>
</comment>
<keyword evidence="7 10" id="KW-0460">Magnesium</keyword>
<dbReference type="Pfam" id="PF01926">
    <property type="entry name" value="MMR_HSR1"/>
    <property type="match status" value="1"/>
</dbReference>
<dbReference type="SUPFAM" id="SSF52540">
    <property type="entry name" value="P-loop containing nucleoside triphosphate hydrolases"/>
    <property type="match status" value="1"/>
</dbReference>
<dbReference type="RefSeq" id="WP_115134049.1">
    <property type="nucleotide sequence ID" value="NZ_UGRS01000002.1"/>
</dbReference>
<evidence type="ECO:0000256" key="9">
    <source>
        <dbReference type="ARBA" id="ARBA00023134"/>
    </source>
</evidence>
<dbReference type="PANTHER" id="PTHR42714:SF2">
    <property type="entry name" value="TRNA MODIFICATION GTPASE GTPBP3, MITOCHONDRIAL"/>
    <property type="match status" value="1"/>
</dbReference>
<keyword evidence="6 10" id="KW-0378">Hydrolase</keyword>
<dbReference type="InterPro" id="IPR027417">
    <property type="entry name" value="P-loop_NTPase"/>
</dbReference>
<dbReference type="HAMAP" id="MF_00379">
    <property type="entry name" value="GTPase_MnmE"/>
    <property type="match status" value="1"/>
</dbReference>
<evidence type="ECO:0000256" key="11">
    <source>
        <dbReference type="RuleBase" id="RU003313"/>
    </source>
</evidence>
<evidence type="ECO:0000256" key="5">
    <source>
        <dbReference type="ARBA" id="ARBA00022741"/>
    </source>
</evidence>
<keyword evidence="2 10" id="KW-0963">Cytoplasm</keyword>
<dbReference type="GO" id="GO:0005525">
    <property type="term" value="F:GTP binding"/>
    <property type="evidence" value="ECO:0007669"/>
    <property type="project" value="UniProtKB-UniRule"/>
</dbReference>
<dbReference type="FunFam" id="3.40.50.300:FF:001376">
    <property type="entry name" value="tRNA modification GTPase MnmE"/>
    <property type="match status" value="1"/>
</dbReference>
<dbReference type="Gene3D" id="3.30.1360.120">
    <property type="entry name" value="Probable tRNA modification gtpase trme, domain 1"/>
    <property type="match status" value="1"/>
</dbReference>
<dbReference type="GO" id="GO:0005829">
    <property type="term" value="C:cytosol"/>
    <property type="evidence" value="ECO:0007669"/>
    <property type="project" value="TreeGrafter"/>
</dbReference>
<dbReference type="NCBIfam" id="NF003661">
    <property type="entry name" value="PRK05291.1-3"/>
    <property type="match status" value="1"/>
</dbReference>
<evidence type="ECO:0000313" key="13">
    <source>
        <dbReference type="EMBL" id="SUA43838.1"/>
    </source>
</evidence>
<keyword evidence="8 10" id="KW-0630">Potassium</keyword>
<dbReference type="GO" id="GO:0030488">
    <property type="term" value="P:tRNA methylation"/>
    <property type="evidence" value="ECO:0007669"/>
    <property type="project" value="TreeGrafter"/>
</dbReference>
<evidence type="ECO:0000256" key="8">
    <source>
        <dbReference type="ARBA" id="ARBA00022958"/>
    </source>
</evidence>
<dbReference type="Gene3D" id="1.20.120.430">
    <property type="entry name" value="tRNA modification GTPase MnmE domain 2"/>
    <property type="match status" value="1"/>
</dbReference>
<dbReference type="NCBIfam" id="TIGR00450">
    <property type="entry name" value="mnmE_trmE_thdF"/>
    <property type="match status" value="1"/>
</dbReference>
<evidence type="ECO:0000259" key="12">
    <source>
        <dbReference type="PROSITE" id="PS51709"/>
    </source>
</evidence>
<dbReference type="EC" id="3.6.-.-" evidence="10"/>
<dbReference type="GO" id="GO:0046872">
    <property type="term" value="F:metal ion binding"/>
    <property type="evidence" value="ECO:0007669"/>
    <property type="project" value="UniProtKB-KW"/>
</dbReference>
<comment type="subcellular location">
    <subcellularLocation>
        <location evidence="10">Cytoplasm</location>
    </subcellularLocation>
</comment>
<feature type="binding site" evidence="10">
    <location>
        <begin position="271"/>
        <end position="274"/>
    </location>
    <ligand>
        <name>GTP</name>
        <dbReference type="ChEBI" id="CHEBI:37565"/>
    </ligand>
</feature>
<name>A0A378WRG2_9NEIS</name>
<dbReference type="OrthoDB" id="9805918at2"/>
<organism evidence="13 14">
    <name type="scientific">Neisseria zoodegmatis</name>
    <dbReference type="NCBI Taxonomy" id="326523"/>
    <lineage>
        <taxon>Bacteria</taxon>
        <taxon>Pseudomonadati</taxon>
        <taxon>Pseudomonadota</taxon>
        <taxon>Betaproteobacteria</taxon>
        <taxon>Neisseriales</taxon>
        <taxon>Neisseriaceae</taxon>
        <taxon>Neisseria</taxon>
    </lineage>
</organism>
<dbReference type="InterPro" id="IPR004520">
    <property type="entry name" value="GTPase_MnmE"/>
</dbReference>
<dbReference type="InterPro" id="IPR005225">
    <property type="entry name" value="Small_GTP-bd"/>
</dbReference>
<feature type="binding site" evidence="10">
    <location>
        <position position="24"/>
    </location>
    <ligand>
        <name>(6S)-5-formyl-5,6,7,8-tetrahydrofolate</name>
        <dbReference type="ChEBI" id="CHEBI:57457"/>
    </ligand>
</feature>
<evidence type="ECO:0000313" key="14">
    <source>
        <dbReference type="Proteomes" id="UP000254055"/>
    </source>
</evidence>
<dbReference type="InterPro" id="IPR006073">
    <property type="entry name" value="GTP-bd"/>
</dbReference>
<dbReference type="EMBL" id="UGRS01000002">
    <property type="protein sequence ID" value="SUA43838.1"/>
    <property type="molecule type" value="Genomic_DNA"/>
</dbReference>
<dbReference type="InterPro" id="IPR025867">
    <property type="entry name" value="MnmE_helical"/>
</dbReference>
<feature type="binding site" evidence="10">
    <location>
        <position position="82"/>
    </location>
    <ligand>
        <name>(6S)-5-formyl-5,6,7,8-tetrahydrofolate</name>
        <dbReference type="ChEBI" id="CHEBI:57457"/>
    </ligand>
</feature>
<dbReference type="InterPro" id="IPR031168">
    <property type="entry name" value="G_TrmE"/>
</dbReference>